<protein>
    <recommendedName>
        <fullName evidence="3">Increased DNA methylation 3</fullName>
    </recommendedName>
</protein>
<accession>A0ABQ8HRN9</accession>
<dbReference type="InterPro" id="IPR039321">
    <property type="entry name" value="IDM2/3-like"/>
</dbReference>
<dbReference type="InterPro" id="IPR008978">
    <property type="entry name" value="HSP20-like_chaperone"/>
</dbReference>
<reference evidence="1 2" key="1">
    <citation type="submission" date="2021-02" db="EMBL/GenBank/DDBJ databases">
        <title>Plant Genome Project.</title>
        <authorList>
            <person name="Zhang R.-G."/>
        </authorList>
    </citation>
    <scope>NUCLEOTIDE SEQUENCE [LARGE SCALE GENOMIC DNA]</scope>
    <source>
        <tissue evidence="1">Leaves</tissue>
    </source>
</reference>
<dbReference type="PANTHER" id="PTHR34661">
    <property type="entry name" value="INCREASED DNA METHYLATION 3"/>
    <property type="match status" value="1"/>
</dbReference>
<dbReference type="EMBL" id="JAFEMO010000007">
    <property type="protein sequence ID" value="KAH7566983.1"/>
    <property type="molecule type" value="Genomic_DNA"/>
</dbReference>
<name>A0ABQ8HRN9_9ROSI</name>
<proteinExistence type="predicted"/>
<evidence type="ECO:0000313" key="1">
    <source>
        <dbReference type="EMBL" id="KAH7566983.1"/>
    </source>
</evidence>
<organism evidence="1 2">
    <name type="scientific">Xanthoceras sorbifolium</name>
    <dbReference type="NCBI Taxonomy" id="99658"/>
    <lineage>
        <taxon>Eukaryota</taxon>
        <taxon>Viridiplantae</taxon>
        <taxon>Streptophyta</taxon>
        <taxon>Embryophyta</taxon>
        <taxon>Tracheophyta</taxon>
        <taxon>Spermatophyta</taxon>
        <taxon>Magnoliopsida</taxon>
        <taxon>eudicotyledons</taxon>
        <taxon>Gunneridae</taxon>
        <taxon>Pentapetalae</taxon>
        <taxon>rosids</taxon>
        <taxon>malvids</taxon>
        <taxon>Sapindales</taxon>
        <taxon>Sapindaceae</taxon>
        <taxon>Xanthoceroideae</taxon>
        <taxon>Xanthoceras</taxon>
    </lineage>
</organism>
<dbReference type="Gene3D" id="2.60.40.790">
    <property type="match status" value="1"/>
</dbReference>
<evidence type="ECO:0008006" key="3">
    <source>
        <dbReference type="Google" id="ProtNLM"/>
    </source>
</evidence>
<dbReference type="PANTHER" id="PTHR34661:SF1">
    <property type="entry name" value="INCREASED DNA METHYLATION 3"/>
    <property type="match status" value="1"/>
</dbReference>
<comment type="caution">
    <text evidence="1">The sequence shown here is derived from an EMBL/GenBank/DDBJ whole genome shotgun (WGS) entry which is preliminary data.</text>
</comment>
<dbReference type="CDD" id="cd06464">
    <property type="entry name" value="ACD_sHsps-like"/>
    <property type="match status" value="1"/>
</dbReference>
<gene>
    <name evidence="1" type="ORF">JRO89_XS07G0003400</name>
</gene>
<evidence type="ECO:0000313" key="2">
    <source>
        <dbReference type="Proteomes" id="UP000827721"/>
    </source>
</evidence>
<keyword evidence="2" id="KW-1185">Reference proteome</keyword>
<sequence>MELRGSMISQRNNSPRTVSISESYKDQYFLLNFIMGTYLGPDVYSDNPRRSASQRVAEGLPPYSSKNLGFSFISISQLESLYYYVLRNAHPSLVVKPSVLHMYLKGDLPLPSSELPENCRQFISSFPMNIHGHKRYSGHYEIVKGIVLIDDPITSYMKKEDLERFRCLSGMSTLKIDRIKSLCYQHGKGQEEGEQNCMKNSEMAAGNISNGNKNSSARFQETYKRTRYCDPLPVPTFPNVDYASNNHSREGVVQKTCIRDGPVIMPLLTVPSVEEHMSASSITLTGTASKGIVGPPVGVVDIGVSEPAYFFRVALPGVRRDYCQFSCEIESDGKVHIQGSTSGGETIRKRSRVFQMKFQQLCPPGPFTVSFSLPGPVDPRLFSPNFRSDGIFEGVVIKHK</sequence>
<dbReference type="Proteomes" id="UP000827721">
    <property type="component" value="Unassembled WGS sequence"/>
</dbReference>